<protein>
    <recommendedName>
        <fullName evidence="7">C2H2-type domain-containing protein</fullName>
    </recommendedName>
</protein>
<feature type="domain" description="C2H2-type" evidence="7">
    <location>
        <begin position="697"/>
        <end position="725"/>
    </location>
</feature>
<dbReference type="InterPro" id="IPR050331">
    <property type="entry name" value="Zinc_finger"/>
</dbReference>
<dbReference type="OrthoDB" id="654211at2759"/>
<feature type="domain" description="C2H2-type" evidence="7">
    <location>
        <begin position="129"/>
        <end position="157"/>
    </location>
</feature>
<feature type="domain" description="C2H2-type" evidence="7">
    <location>
        <begin position="214"/>
        <end position="244"/>
    </location>
</feature>
<keyword evidence="9" id="KW-1185">Reference proteome</keyword>
<keyword evidence="4" id="KW-0862">Zinc</keyword>
<gene>
    <name evidence="8" type="ORF">BINO364_LOCUS742</name>
</gene>
<sequence length="734" mass="84910">MEPNMSFFSLPFVDSETSDLVFNKKVDECDYDFQSELPSQSALLGTDDVLAQFLTADGPLEEPDLNGPATLHCEICHKRFDNAKKYYGHLRVHSKDNLWICDKCPNQKFSTKQQLMKHSLTHKPLARVWKCPQCPMAFESLWRLQQHVFAKHFDYRPHKCDQCEKSFQKSSDLKKHKDLHNNTKQHCCPCCERQFGHKSNLKRHMLTHTNEKPFSCTSCNSRFTQIASLKRHQKNCALYKNRNENEDQTRKNYCRACGESFQYKSALLEHCVRQHSNTGDNEEQKLQMSQTNIDTNRTEDNIVDDILSAEDDYMTMPTQQALQHFNPPTLPDTNTYDNLMQIEFLKEMNQLHILDEEEDLLYNDIDFDSFHSNHISTSDIDYMGDKHGILFDDMSNKSVDQDIMNALYQVKADLPDELLNVEPPKAIETQNPVSVNECATIFESDVDLEASTNLAANLNQLIGENTVQYISTEDDDMFIIRLNSEIDAEQLTDMLNIGVEVVNTNADDKPSKEEENNAVNNDSNNESMPPPIVIKIEDIRDRQIEKSLENTEVKDKMPKQIKSKCKKQVLYVCTTCDKIFKKKDNYKSHIATHSAALRRHACRECGARFSYRSTLVKHARARHPPAAPARPAPPAHRCAARRCGRAFPAAWMLKNHIERDHERLTPHACDAPGCSRKFYKKCDLVVHKRYHTGERPFVCEVCQFAFLHVSHLRRHARLVDCARRVQRQQRKQEQ</sequence>
<evidence type="ECO:0000259" key="7">
    <source>
        <dbReference type="PROSITE" id="PS50157"/>
    </source>
</evidence>
<dbReference type="InterPro" id="IPR013087">
    <property type="entry name" value="Znf_C2H2_type"/>
</dbReference>
<dbReference type="SMART" id="SM00355">
    <property type="entry name" value="ZnF_C2H2"/>
    <property type="match status" value="12"/>
</dbReference>
<keyword evidence="1" id="KW-0479">Metal-binding</keyword>
<feature type="domain" description="C2H2-type" evidence="7">
    <location>
        <begin position="636"/>
        <end position="666"/>
    </location>
</feature>
<dbReference type="PANTHER" id="PTHR16515:SF37">
    <property type="entry name" value="PR DOMAIN ZINC FINGER PROTEIN 2"/>
    <property type="match status" value="1"/>
</dbReference>
<feature type="domain" description="C2H2-type" evidence="7">
    <location>
        <begin position="186"/>
        <end position="213"/>
    </location>
</feature>
<feature type="domain" description="C2H2-type" evidence="7">
    <location>
        <begin position="571"/>
        <end position="594"/>
    </location>
</feature>
<name>A0A8J9Y4R5_9NEOP</name>
<dbReference type="SUPFAM" id="SSF57667">
    <property type="entry name" value="beta-beta-alpha zinc fingers"/>
    <property type="match status" value="5"/>
</dbReference>
<evidence type="ECO:0000256" key="5">
    <source>
        <dbReference type="PROSITE-ProRule" id="PRU00042"/>
    </source>
</evidence>
<evidence type="ECO:0000256" key="2">
    <source>
        <dbReference type="ARBA" id="ARBA00022737"/>
    </source>
</evidence>
<feature type="domain" description="C2H2-type" evidence="7">
    <location>
        <begin position="158"/>
        <end position="185"/>
    </location>
</feature>
<reference evidence="8" key="1">
    <citation type="submission" date="2021-12" db="EMBL/GenBank/DDBJ databases">
        <authorList>
            <person name="Martin H S."/>
        </authorList>
    </citation>
    <scope>NUCLEOTIDE SEQUENCE</scope>
</reference>
<dbReference type="GO" id="GO:0010468">
    <property type="term" value="P:regulation of gene expression"/>
    <property type="evidence" value="ECO:0007669"/>
    <property type="project" value="TreeGrafter"/>
</dbReference>
<feature type="non-terminal residue" evidence="8">
    <location>
        <position position="734"/>
    </location>
</feature>
<feature type="domain" description="C2H2-type" evidence="7">
    <location>
        <begin position="71"/>
        <end position="98"/>
    </location>
</feature>
<accession>A0A8J9Y4R5</accession>
<feature type="compositionally biased region" description="Basic and acidic residues" evidence="6">
    <location>
        <begin position="506"/>
        <end position="515"/>
    </location>
</feature>
<feature type="domain" description="C2H2-type" evidence="7">
    <location>
        <begin position="252"/>
        <end position="280"/>
    </location>
</feature>
<evidence type="ECO:0000256" key="4">
    <source>
        <dbReference type="ARBA" id="ARBA00022833"/>
    </source>
</evidence>
<evidence type="ECO:0000313" key="8">
    <source>
        <dbReference type="EMBL" id="CAH0713596.1"/>
    </source>
</evidence>
<dbReference type="PROSITE" id="PS00028">
    <property type="entry name" value="ZINC_FINGER_C2H2_1"/>
    <property type="match status" value="9"/>
</dbReference>
<dbReference type="FunFam" id="3.30.160.60:FF:000100">
    <property type="entry name" value="Zinc finger 45-like"/>
    <property type="match status" value="1"/>
</dbReference>
<feature type="compositionally biased region" description="Low complexity" evidence="6">
    <location>
        <begin position="517"/>
        <end position="526"/>
    </location>
</feature>
<dbReference type="Proteomes" id="UP000838878">
    <property type="component" value="Chromosome 1"/>
</dbReference>
<proteinExistence type="predicted"/>
<dbReference type="Pfam" id="PF00096">
    <property type="entry name" value="zf-C2H2"/>
    <property type="match status" value="1"/>
</dbReference>
<dbReference type="PROSITE" id="PS50157">
    <property type="entry name" value="ZINC_FINGER_C2H2_2"/>
    <property type="match status" value="11"/>
</dbReference>
<dbReference type="Gene3D" id="3.30.160.60">
    <property type="entry name" value="Classic Zinc Finger"/>
    <property type="match status" value="7"/>
</dbReference>
<dbReference type="GO" id="GO:0005634">
    <property type="term" value="C:nucleus"/>
    <property type="evidence" value="ECO:0007669"/>
    <property type="project" value="UniProtKB-SubCell"/>
</dbReference>
<dbReference type="GO" id="GO:0008270">
    <property type="term" value="F:zinc ion binding"/>
    <property type="evidence" value="ECO:0007669"/>
    <property type="project" value="UniProtKB-KW"/>
</dbReference>
<dbReference type="InterPro" id="IPR036236">
    <property type="entry name" value="Znf_C2H2_sf"/>
</dbReference>
<dbReference type="EMBL" id="OV170221">
    <property type="protein sequence ID" value="CAH0713596.1"/>
    <property type="molecule type" value="Genomic_DNA"/>
</dbReference>
<feature type="domain" description="C2H2-type" evidence="7">
    <location>
        <begin position="600"/>
        <end position="628"/>
    </location>
</feature>
<dbReference type="FunFam" id="3.30.160.60:FF:000446">
    <property type="entry name" value="Zinc finger protein"/>
    <property type="match status" value="2"/>
</dbReference>
<keyword evidence="2" id="KW-0677">Repeat</keyword>
<evidence type="ECO:0000256" key="3">
    <source>
        <dbReference type="ARBA" id="ARBA00022771"/>
    </source>
</evidence>
<dbReference type="GO" id="GO:0003677">
    <property type="term" value="F:DNA binding"/>
    <property type="evidence" value="ECO:0007669"/>
    <property type="project" value="UniProtKB-KW"/>
</dbReference>
<evidence type="ECO:0000313" key="9">
    <source>
        <dbReference type="Proteomes" id="UP000838878"/>
    </source>
</evidence>
<dbReference type="AlphaFoldDB" id="A0A8J9Y4R5"/>
<evidence type="ECO:0000256" key="6">
    <source>
        <dbReference type="SAM" id="MobiDB-lite"/>
    </source>
</evidence>
<evidence type="ECO:0000256" key="1">
    <source>
        <dbReference type="ARBA" id="ARBA00022723"/>
    </source>
</evidence>
<feature type="domain" description="C2H2-type" evidence="7">
    <location>
        <begin position="667"/>
        <end position="696"/>
    </location>
</feature>
<dbReference type="PANTHER" id="PTHR16515">
    <property type="entry name" value="PR DOMAIN ZINC FINGER PROTEIN"/>
    <property type="match status" value="1"/>
</dbReference>
<keyword evidence="3 5" id="KW-0863">Zinc-finger</keyword>
<feature type="region of interest" description="Disordered" evidence="6">
    <location>
        <begin position="505"/>
        <end position="530"/>
    </location>
</feature>
<organism evidence="8 9">
    <name type="scientific">Brenthis ino</name>
    <name type="common">lesser marbled fritillary</name>
    <dbReference type="NCBI Taxonomy" id="405034"/>
    <lineage>
        <taxon>Eukaryota</taxon>
        <taxon>Metazoa</taxon>
        <taxon>Ecdysozoa</taxon>
        <taxon>Arthropoda</taxon>
        <taxon>Hexapoda</taxon>
        <taxon>Insecta</taxon>
        <taxon>Pterygota</taxon>
        <taxon>Neoptera</taxon>
        <taxon>Endopterygota</taxon>
        <taxon>Lepidoptera</taxon>
        <taxon>Glossata</taxon>
        <taxon>Ditrysia</taxon>
        <taxon>Papilionoidea</taxon>
        <taxon>Nymphalidae</taxon>
        <taxon>Heliconiinae</taxon>
        <taxon>Argynnini</taxon>
        <taxon>Brenthis</taxon>
    </lineage>
</organism>